<sequence length="91" mass="9407">MVPIRTCVGCRVADEQSVLVRLVQGRTGVVVSRTAPGRGAWLHPGCGELAARRRAVPRALKVAPGALLGLAEALAEVDAAGSAWEKPGPTQ</sequence>
<gene>
    <name evidence="2" type="ORF">C1706_08790</name>
</gene>
<organism evidence="2 3">
    <name type="scientific">Propioniciclava flava</name>
    <dbReference type="NCBI Taxonomy" id="2072026"/>
    <lineage>
        <taxon>Bacteria</taxon>
        <taxon>Bacillati</taxon>
        <taxon>Actinomycetota</taxon>
        <taxon>Actinomycetes</taxon>
        <taxon>Propionibacteriales</taxon>
        <taxon>Propionibacteriaceae</taxon>
        <taxon>Propioniciclava</taxon>
    </lineage>
</organism>
<protein>
    <submittedName>
        <fullName evidence="2">DUF448 domain-containing protein</fullName>
    </submittedName>
</protein>
<evidence type="ECO:0000313" key="2">
    <source>
        <dbReference type="EMBL" id="RXW32126.1"/>
    </source>
</evidence>
<dbReference type="Proteomes" id="UP000290624">
    <property type="component" value="Unassembled WGS sequence"/>
</dbReference>
<evidence type="ECO:0000313" key="3">
    <source>
        <dbReference type="Proteomes" id="UP000290624"/>
    </source>
</evidence>
<dbReference type="PANTHER" id="PTHR34215">
    <property type="entry name" value="BLL0784 PROTEIN"/>
    <property type="match status" value="1"/>
</dbReference>
<dbReference type="InterPro" id="IPR007393">
    <property type="entry name" value="YlxR_dom"/>
</dbReference>
<dbReference type="Pfam" id="PF04296">
    <property type="entry name" value="YlxR"/>
    <property type="match status" value="1"/>
</dbReference>
<dbReference type="Gene3D" id="3.30.1230.10">
    <property type="entry name" value="YlxR-like"/>
    <property type="match status" value="1"/>
</dbReference>
<proteinExistence type="predicted"/>
<dbReference type="InterPro" id="IPR037465">
    <property type="entry name" value="YlxR"/>
</dbReference>
<dbReference type="EMBL" id="PPCV01000005">
    <property type="protein sequence ID" value="RXW32126.1"/>
    <property type="molecule type" value="Genomic_DNA"/>
</dbReference>
<keyword evidence="3" id="KW-1185">Reference proteome</keyword>
<dbReference type="SUPFAM" id="SSF64376">
    <property type="entry name" value="YlxR-like"/>
    <property type="match status" value="1"/>
</dbReference>
<reference evidence="2 3" key="1">
    <citation type="submission" date="2018-01" db="EMBL/GenBank/DDBJ databases">
        <title>Lactibacter flavus gen. nov., sp. nov., a novel bacterium of the family Propionibacteriaceae isolated from raw milk and dairy products.</title>
        <authorList>
            <person name="Wenning M."/>
            <person name="Breitenwieser F."/>
            <person name="Huptas C."/>
            <person name="von Neubeck M."/>
            <person name="Busse H.-J."/>
            <person name="Scherer S."/>
        </authorList>
    </citation>
    <scope>NUCLEOTIDE SEQUENCE [LARGE SCALE GENOMIC DNA]</scope>
    <source>
        <strain evidence="2 3">VG341</strain>
    </source>
</reference>
<dbReference type="InterPro" id="IPR035931">
    <property type="entry name" value="YlxR-like_sf"/>
</dbReference>
<accession>A0A4Q2EHH2</accession>
<dbReference type="OrthoDB" id="5244965at2"/>
<dbReference type="PANTHER" id="PTHR34215:SF1">
    <property type="entry name" value="YLXR DOMAIN-CONTAINING PROTEIN"/>
    <property type="match status" value="1"/>
</dbReference>
<evidence type="ECO:0000259" key="1">
    <source>
        <dbReference type="Pfam" id="PF04296"/>
    </source>
</evidence>
<dbReference type="AlphaFoldDB" id="A0A4Q2EHH2"/>
<comment type="caution">
    <text evidence="2">The sequence shown here is derived from an EMBL/GenBank/DDBJ whole genome shotgun (WGS) entry which is preliminary data.</text>
</comment>
<feature type="domain" description="YlxR" evidence="1">
    <location>
        <begin position="5"/>
        <end position="63"/>
    </location>
</feature>
<name>A0A4Q2EHH2_9ACTN</name>